<name>A0A5B7JJF1_PORTR</name>
<keyword evidence="1" id="KW-0812">Transmembrane</keyword>
<dbReference type="EMBL" id="VSRR010098818">
    <property type="protein sequence ID" value="MPC94503.1"/>
    <property type="molecule type" value="Genomic_DNA"/>
</dbReference>
<proteinExistence type="predicted"/>
<gene>
    <name evidence="2" type="ORF">E2C01_089674</name>
</gene>
<dbReference type="AlphaFoldDB" id="A0A5B7JJF1"/>
<keyword evidence="1" id="KW-0472">Membrane</keyword>
<reference evidence="2 3" key="1">
    <citation type="submission" date="2019-05" db="EMBL/GenBank/DDBJ databases">
        <title>Another draft genome of Portunus trituberculatus and its Hox gene families provides insights of decapod evolution.</title>
        <authorList>
            <person name="Jeong J.-H."/>
            <person name="Song I."/>
            <person name="Kim S."/>
            <person name="Choi T."/>
            <person name="Kim D."/>
            <person name="Ryu S."/>
            <person name="Kim W."/>
        </authorList>
    </citation>
    <scope>NUCLEOTIDE SEQUENCE [LARGE SCALE GENOMIC DNA]</scope>
    <source>
        <tissue evidence="2">Muscle</tissue>
    </source>
</reference>
<protein>
    <submittedName>
        <fullName evidence="2">Uncharacterized protein</fullName>
    </submittedName>
</protein>
<keyword evidence="3" id="KW-1185">Reference proteome</keyword>
<keyword evidence="1" id="KW-1133">Transmembrane helix</keyword>
<feature type="transmembrane region" description="Helical" evidence="1">
    <location>
        <begin position="6"/>
        <end position="33"/>
    </location>
</feature>
<sequence>MPTGKHALLLLLITITITNTISITITITIIIIINPASGIKPRRPCIAIQHQTFQFYVQSVLVNTLKRGRCGLATQEYHAHHLAASLPAKRLRQV</sequence>
<comment type="caution">
    <text evidence="2">The sequence shown here is derived from an EMBL/GenBank/DDBJ whole genome shotgun (WGS) entry which is preliminary data.</text>
</comment>
<dbReference type="Proteomes" id="UP000324222">
    <property type="component" value="Unassembled WGS sequence"/>
</dbReference>
<evidence type="ECO:0000313" key="2">
    <source>
        <dbReference type="EMBL" id="MPC94503.1"/>
    </source>
</evidence>
<evidence type="ECO:0000313" key="3">
    <source>
        <dbReference type="Proteomes" id="UP000324222"/>
    </source>
</evidence>
<organism evidence="2 3">
    <name type="scientific">Portunus trituberculatus</name>
    <name type="common">Swimming crab</name>
    <name type="synonym">Neptunus trituberculatus</name>
    <dbReference type="NCBI Taxonomy" id="210409"/>
    <lineage>
        <taxon>Eukaryota</taxon>
        <taxon>Metazoa</taxon>
        <taxon>Ecdysozoa</taxon>
        <taxon>Arthropoda</taxon>
        <taxon>Crustacea</taxon>
        <taxon>Multicrustacea</taxon>
        <taxon>Malacostraca</taxon>
        <taxon>Eumalacostraca</taxon>
        <taxon>Eucarida</taxon>
        <taxon>Decapoda</taxon>
        <taxon>Pleocyemata</taxon>
        <taxon>Brachyura</taxon>
        <taxon>Eubrachyura</taxon>
        <taxon>Portunoidea</taxon>
        <taxon>Portunidae</taxon>
        <taxon>Portuninae</taxon>
        <taxon>Portunus</taxon>
    </lineage>
</organism>
<evidence type="ECO:0000256" key="1">
    <source>
        <dbReference type="SAM" id="Phobius"/>
    </source>
</evidence>
<accession>A0A5B7JJF1</accession>